<dbReference type="InterPro" id="IPR022712">
    <property type="entry name" value="Beta_Casp"/>
</dbReference>
<dbReference type="Proteomes" id="UP000224130">
    <property type="component" value="Unassembled WGS sequence"/>
</dbReference>
<keyword evidence="5" id="KW-1185">Reference proteome</keyword>
<evidence type="ECO:0000259" key="3">
    <source>
        <dbReference type="SMART" id="SM01027"/>
    </source>
</evidence>
<name>A0A2A9EYC5_9MICO</name>
<dbReference type="RefSeq" id="WP_098463908.1">
    <property type="nucleotide sequence ID" value="NZ_PDJJ01000001.1"/>
</dbReference>
<keyword evidence="1" id="KW-0378">Hydrolase</keyword>
<dbReference type="SMART" id="SM01027">
    <property type="entry name" value="Beta-Casp"/>
    <property type="match status" value="1"/>
</dbReference>
<dbReference type="InterPro" id="IPR001279">
    <property type="entry name" value="Metallo-B-lactamas"/>
</dbReference>
<dbReference type="GO" id="GO:0004521">
    <property type="term" value="F:RNA endonuclease activity"/>
    <property type="evidence" value="ECO:0007669"/>
    <property type="project" value="TreeGrafter"/>
</dbReference>
<dbReference type="Pfam" id="PF00753">
    <property type="entry name" value="Lactamase_B"/>
    <property type="match status" value="1"/>
</dbReference>
<evidence type="ECO:0000313" key="4">
    <source>
        <dbReference type="EMBL" id="PFG43566.1"/>
    </source>
</evidence>
<dbReference type="GO" id="GO:0016787">
    <property type="term" value="F:hydrolase activity"/>
    <property type="evidence" value="ECO:0007669"/>
    <property type="project" value="UniProtKB-KW"/>
</dbReference>
<gene>
    <name evidence="4" type="ORF">ATJ88_2265</name>
</gene>
<evidence type="ECO:0000256" key="1">
    <source>
        <dbReference type="ARBA" id="ARBA00022801"/>
    </source>
</evidence>
<feature type="domain" description="Metallo-beta-lactamase" evidence="2">
    <location>
        <begin position="19"/>
        <end position="249"/>
    </location>
</feature>
<proteinExistence type="predicted"/>
<dbReference type="SMART" id="SM00849">
    <property type="entry name" value="Lactamase_B"/>
    <property type="match status" value="1"/>
</dbReference>
<organism evidence="4 5">
    <name type="scientific">Isoptericola jiangsuensis</name>
    <dbReference type="NCBI Taxonomy" id="548579"/>
    <lineage>
        <taxon>Bacteria</taxon>
        <taxon>Bacillati</taxon>
        <taxon>Actinomycetota</taxon>
        <taxon>Actinomycetes</taxon>
        <taxon>Micrococcales</taxon>
        <taxon>Promicromonosporaceae</taxon>
        <taxon>Isoptericola</taxon>
    </lineage>
</organism>
<reference evidence="4 5" key="1">
    <citation type="submission" date="2017-10" db="EMBL/GenBank/DDBJ databases">
        <title>Sequencing the genomes of 1000 actinobacteria strains.</title>
        <authorList>
            <person name="Klenk H.-P."/>
        </authorList>
    </citation>
    <scope>NUCLEOTIDE SEQUENCE [LARGE SCALE GENOMIC DNA]</scope>
    <source>
        <strain evidence="4 5">DSM 21863</strain>
    </source>
</reference>
<dbReference type="OrthoDB" id="2971563at2"/>
<accession>A0A2A9EYC5</accession>
<dbReference type="Gene3D" id="3.40.50.10890">
    <property type="match status" value="1"/>
</dbReference>
<dbReference type="Gene3D" id="3.60.15.10">
    <property type="entry name" value="Ribonuclease Z/Hydroxyacylglutathione hydrolase-like"/>
    <property type="match status" value="1"/>
</dbReference>
<dbReference type="Pfam" id="PF10996">
    <property type="entry name" value="Beta-Casp"/>
    <property type="match status" value="1"/>
</dbReference>
<dbReference type="AlphaFoldDB" id="A0A2A9EYC5"/>
<dbReference type="InterPro" id="IPR011108">
    <property type="entry name" value="RMMBL"/>
</dbReference>
<dbReference type="SUPFAM" id="SSF56281">
    <property type="entry name" value="Metallo-hydrolase/oxidoreductase"/>
    <property type="match status" value="1"/>
</dbReference>
<comment type="caution">
    <text evidence="4">The sequence shown here is derived from an EMBL/GenBank/DDBJ whole genome shotgun (WGS) entry which is preliminary data.</text>
</comment>
<dbReference type="InterPro" id="IPR050698">
    <property type="entry name" value="MBL"/>
</dbReference>
<dbReference type="InterPro" id="IPR036866">
    <property type="entry name" value="RibonucZ/Hydroxyglut_hydro"/>
</dbReference>
<dbReference type="PANTHER" id="PTHR11203:SF37">
    <property type="entry name" value="INTEGRATOR COMPLEX SUBUNIT 11"/>
    <property type="match status" value="1"/>
</dbReference>
<protein>
    <submittedName>
        <fullName evidence="4">Metallo-beta-lactamase family protein</fullName>
    </submittedName>
</protein>
<evidence type="ECO:0000313" key="5">
    <source>
        <dbReference type="Proteomes" id="UP000224130"/>
    </source>
</evidence>
<dbReference type="PANTHER" id="PTHR11203">
    <property type="entry name" value="CLEAVAGE AND POLYADENYLATION SPECIFICITY FACTOR FAMILY MEMBER"/>
    <property type="match status" value="1"/>
</dbReference>
<evidence type="ECO:0000259" key="2">
    <source>
        <dbReference type="SMART" id="SM00849"/>
    </source>
</evidence>
<sequence length="460" mass="49773">MSGDPSVALTFMGATGTVTGSRFLLERAGRRLLVDCGLYQGERAWRRKNWEPFPVPADTIDDVVLTHCHLDHSGFLPVLVRDGYDGPVWMTEGTAGLTAIVLRDSGHLNERDADLARSAGWSRHDPPLPLYTVADAERAIRRFETVPFDVRVDLGEELGVRLVRAGHVLGSASVLVDAGPARVLFSGDLGRTEHPVLRPRAAPPSARTVVIESTYGDREHVEPELSHEPFADAVRRTIRRGGTVLVPAFAVDRTELVLHALSTMLREGRIPAVPVFVDSPMALAALDVYGRAGTAGELRPDLTTLVDLPSLHAARTPEESMALNSPARPCVIVSASGMASGGRVVHHLRHLLPDRRNCVVLTGYQAIGTRGRMLQDGARELKMMGRYVPVAAEVVDDEEFSVHADASELVGWLGQMPEPPEAVYVVHGEAHASVALADRIRAEIGCVAVAPRPGERVLVD</sequence>
<dbReference type="Pfam" id="PF07521">
    <property type="entry name" value="RMMBL"/>
    <property type="match status" value="1"/>
</dbReference>
<feature type="domain" description="Beta-Casp" evidence="3">
    <location>
        <begin position="254"/>
        <end position="374"/>
    </location>
</feature>
<dbReference type="CDD" id="cd16295">
    <property type="entry name" value="TTHA0252-CPSF-like_MBL-fold"/>
    <property type="match status" value="1"/>
</dbReference>
<dbReference type="EMBL" id="PDJJ01000001">
    <property type="protein sequence ID" value="PFG43566.1"/>
    <property type="molecule type" value="Genomic_DNA"/>
</dbReference>